<keyword evidence="2" id="KW-1185">Reference proteome</keyword>
<name>A0A195FJZ4_9HYME</name>
<reference evidence="1 2" key="1">
    <citation type="submission" date="2016-03" db="EMBL/GenBank/DDBJ databases">
        <title>Trachymyrmex septentrionalis WGS genome.</title>
        <authorList>
            <person name="Nygaard S."/>
            <person name="Hu H."/>
            <person name="Boomsma J."/>
            <person name="Zhang G."/>
        </authorList>
    </citation>
    <scope>NUCLEOTIDE SEQUENCE [LARGE SCALE GENOMIC DNA]</scope>
    <source>
        <strain evidence="1">Tsep2-gDNA-1</strain>
        <tissue evidence="1">Whole body</tissue>
    </source>
</reference>
<gene>
    <name evidence="1" type="ORF">ALC56_04583</name>
</gene>
<sequence length="169" mass="18539">EFTHFLWRKYGYVIVVNIARFLFDRLGIVLPLELLAGKPEGNVLLAVLAHEELSEEPAASGAPHQFVEGRAPDPNLLQAAALQTAVEAVESIETVTRTCTREVGDADATAMLAADTGVALFLALIARTAGTRRITADCRQTETRQRTLELPYRSLYGCGSHYKCFEAFD</sequence>
<protein>
    <submittedName>
        <fullName evidence="1">Uncharacterized protein</fullName>
    </submittedName>
</protein>
<evidence type="ECO:0000313" key="1">
    <source>
        <dbReference type="EMBL" id="KYN40990.1"/>
    </source>
</evidence>
<feature type="non-terminal residue" evidence="1">
    <location>
        <position position="1"/>
    </location>
</feature>
<evidence type="ECO:0000313" key="2">
    <source>
        <dbReference type="Proteomes" id="UP000078541"/>
    </source>
</evidence>
<dbReference type="Proteomes" id="UP000078541">
    <property type="component" value="Unassembled WGS sequence"/>
</dbReference>
<accession>A0A195FJZ4</accession>
<proteinExistence type="predicted"/>
<dbReference type="EMBL" id="KQ981491">
    <property type="protein sequence ID" value="KYN40990.1"/>
    <property type="molecule type" value="Genomic_DNA"/>
</dbReference>
<dbReference type="AlphaFoldDB" id="A0A195FJZ4"/>
<organism evidence="1 2">
    <name type="scientific">Trachymyrmex septentrionalis</name>
    <dbReference type="NCBI Taxonomy" id="34720"/>
    <lineage>
        <taxon>Eukaryota</taxon>
        <taxon>Metazoa</taxon>
        <taxon>Ecdysozoa</taxon>
        <taxon>Arthropoda</taxon>
        <taxon>Hexapoda</taxon>
        <taxon>Insecta</taxon>
        <taxon>Pterygota</taxon>
        <taxon>Neoptera</taxon>
        <taxon>Endopterygota</taxon>
        <taxon>Hymenoptera</taxon>
        <taxon>Apocrita</taxon>
        <taxon>Aculeata</taxon>
        <taxon>Formicoidea</taxon>
        <taxon>Formicidae</taxon>
        <taxon>Myrmicinae</taxon>
        <taxon>Trachymyrmex</taxon>
    </lineage>
</organism>